<protein>
    <submittedName>
        <fullName evidence="1">Uncharacterized protein</fullName>
    </submittedName>
</protein>
<evidence type="ECO:0000313" key="2">
    <source>
        <dbReference type="Proteomes" id="UP000284220"/>
    </source>
</evidence>
<evidence type="ECO:0000313" key="1">
    <source>
        <dbReference type="EMBL" id="RHG20161.1"/>
    </source>
</evidence>
<gene>
    <name evidence="1" type="ORF">DW272_02845</name>
</gene>
<name>A0A414SKR2_9FIRM</name>
<sequence>MKNLSPKTYIGNENMSVKAYTKAGFYSKSNTYDMSFYLYKDIVKASISIDKEDFEMSVDVTHNDNMFAPFYNPDDRHNNMVYEKSVKEYNRQMDALVKKGVLICESD</sequence>
<proteinExistence type="predicted"/>
<dbReference type="RefSeq" id="WP_118197484.1">
    <property type="nucleotide sequence ID" value="NZ_QRHZ01000001.1"/>
</dbReference>
<reference evidence="1 2" key="1">
    <citation type="submission" date="2018-08" db="EMBL/GenBank/DDBJ databases">
        <title>A genome reference for cultivated species of the human gut microbiota.</title>
        <authorList>
            <person name="Zou Y."/>
            <person name="Xue W."/>
            <person name="Luo G."/>
        </authorList>
    </citation>
    <scope>NUCLEOTIDE SEQUENCE [LARGE SCALE GENOMIC DNA]</scope>
    <source>
        <strain evidence="1 2">AM22-9LB</strain>
    </source>
</reference>
<organism evidence="1 2">
    <name type="scientific">Blautia obeum</name>
    <dbReference type="NCBI Taxonomy" id="40520"/>
    <lineage>
        <taxon>Bacteria</taxon>
        <taxon>Bacillati</taxon>
        <taxon>Bacillota</taxon>
        <taxon>Clostridia</taxon>
        <taxon>Lachnospirales</taxon>
        <taxon>Lachnospiraceae</taxon>
        <taxon>Blautia</taxon>
    </lineage>
</organism>
<accession>A0A414SKR2</accession>
<dbReference type="AlphaFoldDB" id="A0A414SKR2"/>
<dbReference type="Proteomes" id="UP000284220">
    <property type="component" value="Unassembled WGS sequence"/>
</dbReference>
<dbReference type="EMBL" id="QRHZ01000001">
    <property type="protein sequence ID" value="RHG20161.1"/>
    <property type="molecule type" value="Genomic_DNA"/>
</dbReference>
<comment type="caution">
    <text evidence="1">The sequence shown here is derived from an EMBL/GenBank/DDBJ whole genome shotgun (WGS) entry which is preliminary data.</text>
</comment>